<accession>A0A9N9DX28</accession>
<dbReference type="AlphaFoldDB" id="A0A9N9DX28"/>
<reference evidence="2" key="1">
    <citation type="submission" date="2021-06" db="EMBL/GenBank/DDBJ databases">
        <authorList>
            <person name="Kallberg Y."/>
            <person name="Tangrot J."/>
            <person name="Rosling A."/>
        </authorList>
    </citation>
    <scope>NUCLEOTIDE SEQUENCE</scope>
    <source>
        <strain evidence="2">UK204</strain>
    </source>
</reference>
<gene>
    <name evidence="2" type="ORF">FCALED_LOCUS11134</name>
</gene>
<name>A0A9N9DX28_9GLOM</name>
<proteinExistence type="predicted"/>
<evidence type="ECO:0000313" key="3">
    <source>
        <dbReference type="Proteomes" id="UP000789570"/>
    </source>
</evidence>
<comment type="caution">
    <text evidence="2">The sequence shown here is derived from an EMBL/GenBank/DDBJ whole genome shotgun (WGS) entry which is preliminary data.</text>
</comment>
<organism evidence="2 3">
    <name type="scientific">Funneliformis caledonium</name>
    <dbReference type="NCBI Taxonomy" id="1117310"/>
    <lineage>
        <taxon>Eukaryota</taxon>
        <taxon>Fungi</taxon>
        <taxon>Fungi incertae sedis</taxon>
        <taxon>Mucoromycota</taxon>
        <taxon>Glomeromycotina</taxon>
        <taxon>Glomeromycetes</taxon>
        <taxon>Glomerales</taxon>
        <taxon>Glomeraceae</taxon>
        <taxon>Funneliformis</taxon>
    </lineage>
</organism>
<protein>
    <submittedName>
        <fullName evidence="2">1528_t:CDS:1</fullName>
    </submittedName>
</protein>
<dbReference type="EMBL" id="CAJVPQ010004476">
    <property type="protein sequence ID" value="CAG8652333.1"/>
    <property type="molecule type" value="Genomic_DNA"/>
</dbReference>
<evidence type="ECO:0000313" key="2">
    <source>
        <dbReference type="EMBL" id="CAG8652333.1"/>
    </source>
</evidence>
<sequence>MKTNYNSIRIANDSTTDDFSTKYNNDDDSIVEDSNTKTDSVDFEDFCEANFEDAAIKMIEDQIPQWPNEIYQVFAKICIDYDLSNQATDSFICFFNKYVNLKVSSLLKSSKEMHKHMSSM</sequence>
<feature type="region of interest" description="Disordered" evidence="1">
    <location>
        <begin position="14"/>
        <end position="36"/>
    </location>
</feature>
<keyword evidence="3" id="KW-1185">Reference proteome</keyword>
<feature type="non-terminal residue" evidence="2">
    <location>
        <position position="120"/>
    </location>
</feature>
<dbReference type="Proteomes" id="UP000789570">
    <property type="component" value="Unassembled WGS sequence"/>
</dbReference>
<feature type="compositionally biased region" description="Polar residues" evidence="1">
    <location>
        <begin position="14"/>
        <end position="23"/>
    </location>
</feature>
<evidence type="ECO:0000256" key="1">
    <source>
        <dbReference type="SAM" id="MobiDB-lite"/>
    </source>
</evidence>